<dbReference type="NCBIfam" id="NF037997">
    <property type="entry name" value="Na_Pi_symport"/>
    <property type="match status" value="2"/>
</dbReference>
<feature type="transmembrane region" description="Helical" evidence="7">
    <location>
        <begin position="321"/>
        <end position="342"/>
    </location>
</feature>
<accession>A0AAD2CJ27</accession>
<comment type="subcellular location">
    <subcellularLocation>
        <location evidence="1">Cell membrane</location>
        <topology evidence="1">Multi-pass membrane protein</topology>
    </subcellularLocation>
</comment>
<keyword evidence="5 7" id="KW-1133">Transmembrane helix</keyword>
<feature type="transmembrane region" description="Helical" evidence="7">
    <location>
        <begin position="468"/>
        <end position="494"/>
    </location>
</feature>
<keyword evidence="3" id="KW-1003">Cell membrane</keyword>
<organism evidence="8 9">
    <name type="scientific">Cylindrotheca closterium</name>
    <dbReference type="NCBI Taxonomy" id="2856"/>
    <lineage>
        <taxon>Eukaryota</taxon>
        <taxon>Sar</taxon>
        <taxon>Stramenopiles</taxon>
        <taxon>Ochrophyta</taxon>
        <taxon>Bacillariophyta</taxon>
        <taxon>Bacillariophyceae</taxon>
        <taxon>Bacillariophycidae</taxon>
        <taxon>Bacillariales</taxon>
        <taxon>Bacillariaceae</taxon>
        <taxon>Cylindrotheca</taxon>
    </lineage>
</organism>
<feature type="transmembrane region" description="Helical" evidence="7">
    <location>
        <begin position="427"/>
        <end position="447"/>
    </location>
</feature>
<dbReference type="GO" id="GO:0005886">
    <property type="term" value="C:plasma membrane"/>
    <property type="evidence" value="ECO:0007669"/>
    <property type="project" value="UniProtKB-SubCell"/>
</dbReference>
<evidence type="ECO:0000313" key="8">
    <source>
        <dbReference type="EMBL" id="CAJ1930953.1"/>
    </source>
</evidence>
<evidence type="ECO:0000256" key="7">
    <source>
        <dbReference type="SAM" id="Phobius"/>
    </source>
</evidence>
<keyword evidence="6 7" id="KW-0472">Membrane</keyword>
<keyword evidence="4 7" id="KW-0812">Transmembrane</keyword>
<dbReference type="GO" id="GO:0044341">
    <property type="term" value="P:sodium-dependent phosphate transport"/>
    <property type="evidence" value="ECO:0007669"/>
    <property type="project" value="InterPro"/>
</dbReference>
<dbReference type="GO" id="GO:0005436">
    <property type="term" value="F:sodium:phosphate symporter activity"/>
    <property type="evidence" value="ECO:0007669"/>
    <property type="project" value="InterPro"/>
</dbReference>
<dbReference type="Pfam" id="PF02690">
    <property type="entry name" value="Na_Pi_cotrans"/>
    <property type="match status" value="2"/>
</dbReference>
<evidence type="ECO:0000313" key="9">
    <source>
        <dbReference type="Proteomes" id="UP001295423"/>
    </source>
</evidence>
<dbReference type="PANTHER" id="PTHR10010">
    <property type="entry name" value="SOLUTE CARRIER FAMILY 34 SODIUM PHOSPHATE , MEMBER 2-RELATED"/>
    <property type="match status" value="1"/>
</dbReference>
<dbReference type="EMBL" id="CAKOGP040000114">
    <property type="protein sequence ID" value="CAJ1930953.1"/>
    <property type="molecule type" value="Genomic_DNA"/>
</dbReference>
<feature type="transmembrane region" description="Helical" evidence="7">
    <location>
        <begin position="362"/>
        <end position="389"/>
    </location>
</feature>
<name>A0AAD2CJ27_9STRA</name>
<feature type="transmembrane region" description="Helical" evidence="7">
    <location>
        <begin position="117"/>
        <end position="143"/>
    </location>
</feature>
<feature type="transmembrane region" description="Helical" evidence="7">
    <location>
        <begin position="500"/>
        <end position="523"/>
    </location>
</feature>
<dbReference type="AlphaFoldDB" id="A0AAD2CJ27"/>
<proteinExistence type="inferred from homology"/>
<comment type="similarity">
    <text evidence="2">Belongs to the SLC34A transporter family.</text>
</comment>
<evidence type="ECO:0000256" key="2">
    <source>
        <dbReference type="ARBA" id="ARBA00005808"/>
    </source>
</evidence>
<reference evidence="8" key="1">
    <citation type="submission" date="2023-08" db="EMBL/GenBank/DDBJ databases">
        <authorList>
            <person name="Audoor S."/>
            <person name="Bilcke G."/>
        </authorList>
    </citation>
    <scope>NUCLEOTIDE SEQUENCE</scope>
</reference>
<evidence type="ECO:0000256" key="3">
    <source>
        <dbReference type="ARBA" id="ARBA00022475"/>
    </source>
</evidence>
<dbReference type="PANTHER" id="PTHR10010:SF46">
    <property type="entry name" value="SODIUM-DEPENDENT PHOSPHATE TRANSPORT PROTEIN 2B"/>
    <property type="match status" value="1"/>
</dbReference>
<evidence type="ECO:0000256" key="4">
    <source>
        <dbReference type="ARBA" id="ARBA00022692"/>
    </source>
</evidence>
<feature type="transmembrane region" description="Helical" evidence="7">
    <location>
        <begin position="73"/>
        <end position="91"/>
    </location>
</feature>
<evidence type="ECO:0000256" key="6">
    <source>
        <dbReference type="ARBA" id="ARBA00023136"/>
    </source>
</evidence>
<feature type="transmembrane region" description="Helical" evidence="7">
    <location>
        <begin position="195"/>
        <end position="218"/>
    </location>
</feature>
<feature type="transmembrane region" description="Helical" evidence="7">
    <location>
        <begin position="155"/>
        <end position="175"/>
    </location>
</feature>
<comment type="caution">
    <text evidence="8">The sequence shown here is derived from an EMBL/GenBank/DDBJ whole genome shotgun (WGS) entry which is preliminary data.</text>
</comment>
<evidence type="ECO:0000256" key="5">
    <source>
        <dbReference type="ARBA" id="ARBA00022989"/>
    </source>
</evidence>
<dbReference type="Proteomes" id="UP001295423">
    <property type="component" value="Unassembled WGS sequence"/>
</dbReference>
<dbReference type="InterPro" id="IPR003841">
    <property type="entry name" value="Na/Pi_transpt"/>
</dbReference>
<gene>
    <name evidence="8" type="ORF">CYCCA115_LOCUS2168</name>
</gene>
<evidence type="ECO:0000256" key="1">
    <source>
        <dbReference type="ARBA" id="ARBA00004651"/>
    </source>
</evidence>
<keyword evidence="9" id="KW-1185">Reference proteome</keyword>
<protein>
    <submittedName>
        <fullName evidence="8">Uncharacterized protein</fullName>
    </submittedName>
</protein>
<sequence>MSSPVSSESHIERSIQIEKAIQKNNGGSNFDSNLEAINNEFSGVELNSGGTQATWGELCHGCCSKSPTEWAHALMACAVAIFFLYFFLVGLDLLGTGAKVMSACTAGALFGDDMNPVAGLMVGIVATVLLQSSSTTTSIVVAMVGADTVSVRQGIYMIMGANVGTSVTNTLVALGHMGDGDQLERAFAAATIHDMFNFLSVGILMPIEVVTGILFHLTEIIIKDFRSKDGEQWEAPVKRLVSPLVKRVIIANNNVTASTASNLATCGTFYPKNGTLACEDYNDPLSCRPGLIRCETKGDVPYCPAFFDPEATEAADLTAGLCAFIIGLIILFICLLSLIKILQGMLMGSSAKMLYKATSINGYLSILIGTGITMLVQSSSITTSVLTPLIGLGAMQLEQMLPLTLGANLGTTLTAVLAALLTKPIAMQVALAHLIFNVAGILIWYPIPFMRSVPLGAARRLGRLTRIWRGFPILYLFVTFIAIPFGILAISFLFTTGNKGMTALGIIIVAILLTSLGSTIFFCKFRGGSDKCMDFMMEREKGNVTLKELPDDMEYLKSEIKSLREHTGELQSEILRLQEFSAGTPLIVRDKNEEPETTITWVDDDEF</sequence>